<proteinExistence type="predicted"/>
<dbReference type="OrthoDB" id="14612at2759"/>
<dbReference type="Proteomes" id="UP001153678">
    <property type="component" value="Unassembled WGS sequence"/>
</dbReference>
<organism evidence="1 2">
    <name type="scientific">Funneliformis geosporum</name>
    <dbReference type="NCBI Taxonomy" id="1117311"/>
    <lineage>
        <taxon>Eukaryota</taxon>
        <taxon>Fungi</taxon>
        <taxon>Fungi incertae sedis</taxon>
        <taxon>Mucoromycota</taxon>
        <taxon>Glomeromycotina</taxon>
        <taxon>Glomeromycetes</taxon>
        <taxon>Glomerales</taxon>
        <taxon>Glomeraceae</taxon>
        <taxon>Funneliformis</taxon>
    </lineage>
</organism>
<sequence length="74" mass="8362">GKAILIFTREIRLIIESKTCLLEQLRSLSPGKLVRCLVESDDHVKKDVIVHFIKQQNSTLESGDIIGVLILDDF</sequence>
<comment type="caution">
    <text evidence="1">The sequence shown here is derived from an EMBL/GenBank/DDBJ whole genome shotgun (WGS) entry which is preliminary data.</text>
</comment>
<name>A0A9W4TCX3_9GLOM</name>
<dbReference type="EMBL" id="CAMKVN010026128">
    <property type="protein sequence ID" value="CAI2200996.1"/>
    <property type="molecule type" value="Genomic_DNA"/>
</dbReference>
<accession>A0A9W4TCX3</accession>
<reference evidence="1" key="1">
    <citation type="submission" date="2022-08" db="EMBL/GenBank/DDBJ databases">
        <authorList>
            <person name="Kallberg Y."/>
            <person name="Tangrot J."/>
            <person name="Rosling A."/>
        </authorList>
    </citation>
    <scope>NUCLEOTIDE SEQUENCE</scope>
    <source>
        <strain evidence="1">Wild A</strain>
    </source>
</reference>
<feature type="non-terminal residue" evidence="1">
    <location>
        <position position="74"/>
    </location>
</feature>
<protein>
    <submittedName>
        <fullName evidence="1">1719_t:CDS:1</fullName>
    </submittedName>
</protein>
<gene>
    <name evidence="1" type="ORF">FWILDA_LOCUS19846</name>
</gene>
<dbReference type="AlphaFoldDB" id="A0A9W4TCX3"/>
<evidence type="ECO:0000313" key="1">
    <source>
        <dbReference type="EMBL" id="CAI2200996.1"/>
    </source>
</evidence>
<keyword evidence="2" id="KW-1185">Reference proteome</keyword>
<feature type="non-terminal residue" evidence="1">
    <location>
        <position position="1"/>
    </location>
</feature>
<evidence type="ECO:0000313" key="2">
    <source>
        <dbReference type="Proteomes" id="UP001153678"/>
    </source>
</evidence>